<dbReference type="SMART" id="SM00388">
    <property type="entry name" value="HisKA"/>
    <property type="match status" value="1"/>
</dbReference>
<dbReference type="PROSITE" id="PS50885">
    <property type="entry name" value="HAMP"/>
    <property type="match status" value="1"/>
</dbReference>
<dbReference type="Gene3D" id="3.30.565.10">
    <property type="entry name" value="Histidine kinase-like ATPase, C-terminal domain"/>
    <property type="match status" value="1"/>
</dbReference>
<feature type="transmembrane region" description="Helical" evidence="12">
    <location>
        <begin position="160"/>
        <end position="181"/>
    </location>
</feature>
<evidence type="ECO:0000256" key="3">
    <source>
        <dbReference type="ARBA" id="ARBA00012438"/>
    </source>
</evidence>
<evidence type="ECO:0000259" key="14">
    <source>
        <dbReference type="PROSITE" id="PS50885"/>
    </source>
</evidence>
<dbReference type="GO" id="GO:0005524">
    <property type="term" value="F:ATP binding"/>
    <property type="evidence" value="ECO:0007669"/>
    <property type="project" value="UniProtKB-KW"/>
</dbReference>
<evidence type="ECO:0000313" key="15">
    <source>
        <dbReference type="EMBL" id="SYX87536.1"/>
    </source>
</evidence>
<evidence type="ECO:0000256" key="4">
    <source>
        <dbReference type="ARBA" id="ARBA00022475"/>
    </source>
</evidence>
<gene>
    <name evidence="15" type="ORF">PBLR_15966</name>
</gene>
<dbReference type="PANTHER" id="PTHR45453:SF1">
    <property type="entry name" value="PHOSPHATE REGULON SENSOR PROTEIN PHOR"/>
    <property type="match status" value="1"/>
</dbReference>
<keyword evidence="10" id="KW-0902">Two-component regulatory system</keyword>
<dbReference type="InterPro" id="IPR003594">
    <property type="entry name" value="HATPase_dom"/>
</dbReference>
<dbReference type="RefSeq" id="WP_138189117.1">
    <property type="nucleotide sequence ID" value="NZ_LS992241.1"/>
</dbReference>
<comment type="subcellular location">
    <subcellularLocation>
        <location evidence="2">Cell membrane</location>
        <topology evidence="2">Multi-pass membrane protein</topology>
    </subcellularLocation>
</comment>
<name>A0A383RML3_PAEAL</name>
<reference evidence="16" key="1">
    <citation type="submission" date="2018-08" db="EMBL/GenBank/DDBJ databases">
        <authorList>
            <person name="Chevrot R."/>
        </authorList>
    </citation>
    <scope>NUCLEOTIDE SEQUENCE [LARGE SCALE GENOMIC DNA]</scope>
</reference>
<dbReference type="PANTHER" id="PTHR45453">
    <property type="entry name" value="PHOSPHATE REGULON SENSOR PROTEIN PHOR"/>
    <property type="match status" value="1"/>
</dbReference>
<keyword evidence="12" id="KW-0812">Transmembrane</keyword>
<keyword evidence="12" id="KW-1133">Transmembrane helix</keyword>
<dbReference type="InterPro" id="IPR050351">
    <property type="entry name" value="BphY/WalK/GraS-like"/>
</dbReference>
<dbReference type="SUPFAM" id="SSF55874">
    <property type="entry name" value="ATPase domain of HSP90 chaperone/DNA topoisomerase II/histidine kinase"/>
    <property type="match status" value="1"/>
</dbReference>
<evidence type="ECO:0000256" key="5">
    <source>
        <dbReference type="ARBA" id="ARBA00022553"/>
    </source>
</evidence>
<organism evidence="15 16">
    <name type="scientific">Paenibacillus alvei</name>
    <name type="common">Bacillus alvei</name>
    <dbReference type="NCBI Taxonomy" id="44250"/>
    <lineage>
        <taxon>Bacteria</taxon>
        <taxon>Bacillati</taxon>
        <taxon>Bacillota</taxon>
        <taxon>Bacilli</taxon>
        <taxon>Bacillales</taxon>
        <taxon>Paenibacillaceae</taxon>
        <taxon>Paenibacillus</taxon>
    </lineage>
</organism>
<dbReference type="InterPro" id="IPR005467">
    <property type="entry name" value="His_kinase_dom"/>
</dbReference>
<comment type="catalytic activity">
    <reaction evidence="1">
        <text>ATP + protein L-histidine = ADP + protein N-phospho-L-histidine.</text>
        <dbReference type="EC" id="2.7.13.3"/>
    </reaction>
</comment>
<dbReference type="EMBL" id="LS992241">
    <property type="protein sequence ID" value="SYX87536.1"/>
    <property type="molecule type" value="Genomic_DNA"/>
</dbReference>
<evidence type="ECO:0000256" key="8">
    <source>
        <dbReference type="ARBA" id="ARBA00022777"/>
    </source>
</evidence>
<evidence type="ECO:0000256" key="7">
    <source>
        <dbReference type="ARBA" id="ARBA00022741"/>
    </source>
</evidence>
<dbReference type="SMART" id="SM00387">
    <property type="entry name" value="HATPase_c"/>
    <property type="match status" value="1"/>
</dbReference>
<dbReference type="SMART" id="SM00304">
    <property type="entry name" value="HAMP"/>
    <property type="match status" value="1"/>
</dbReference>
<sequence>MKITHWLMITCLVVMILPLVAFAALFGLLQSYDEREGLAEYMDVMKRLSEVEQVIETPSLYHIQPQEKFQVVSRVADHSLKITLYRADGVQVFTSMENKLLPSMFRVNPEQLYENLYKLEQSHDTYTMKKPVFEKGTLIGFYEVMMVREKWLNAFQYRTYIVIGCAVLFFIALYGAALIVIQRKLNLPMKQLMRQMTAFARNEPVPDTSRSSKDEMGTLITHFHDMREQVGQARAQIAAEQRERDYMVASLSHDLKTPLTSIRAYAESLQQDKQVTEDEKKEYFGVMLDKIGYMQQMLDDLATYTALRSTENRDGQEHVLVDGEELFDMLFSGYDAVCAQRGIHLDIRNEVVGVYPFHAKQMMRLVDNLMGNANRYTPHGKTIWLGAFSENQPLPEWLFPTFVDRVQAWRGNALVLLVQNEGEEIEPQHIKKLFQPFYQADQSRTKSRTGGASGLGLSIANMIAERHGGSIGVWSAAAHGTLLACRFSYEQGSDREDE</sequence>
<dbReference type="GO" id="GO:0005886">
    <property type="term" value="C:plasma membrane"/>
    <property type="evidence" value="ECO:0007669"/>
    <property type="project" value="UniProtKB-SubCell"/>
</dbReference>
<accession>A0A383RML3</accession>
<dbReference type="PROSITE" id="PS50109">
    <property type="entry name" value="HIS_KIN"/>
    <property type="match status" value="1"/>
</dbReference>
<feature type="transmembrane region" description="Helical" evidence="12">
    <location>
        <begin position="6"/>
        <end position="29"/>
    </location>
</feature>
<evidence type="ECO:0000259" key="13">
    <source>
        <dbReference type="PROSITE" id="PS50109"/>
    </source>
</evidence>
<keyword evidence="8 15" id="KW-0418">Kinase</keyword>
<keyword evidence="6" id="KW-0808">Transferase</keyword>
<evidence type="ECO:0000256" key="12">
    <source>
        <dbReference type="SAM" id="Phobius"/>
    </source>
</evidence>
<feature type="domain" description="HAMP" evidence="14">
    <location>
        <begin position="183"/>
        <end position="235"/>
    </location>
</feature>
<dbReference type="Gene3D" id="1.10.287.130">
    <property type="match status" value="1"/>
</dbReference>
<dbReference type="EC" id="2.7.13.3" evidence="3"/>
<dbReference type="GO" id="GO:0016036">
    <property type="term" value="P:cellular response to phosphate starvation"/>
    <property type="evidence" value="ECO:0007669"/>
    <property type="project" value="TreeGrafter"/>
</dbReference>
<proteinExistence type="predicted"/>
<dbReference type="CDD" id="cd06225">
    <property type="entry name" value="HAMP"/>
    <property type="match status" value="1"/>
</dbReference>
<evidence type="ECO:0000313" key="16">
    <source>
        <dbReference type="Proteomes" id="UP000304148"/>
    </source>
</evidence>
<dbReference type="InterPro" id="IPR004358">
    <property type="entry name" value="Sig_transdc_His_kin-like_C"/>
</dbReference>
<dbReference type="InterPro" id="IPR036097">
    <property type="entry name" value="HisK_dim/P_sf"/>
</dbReference>
<dbReference type="GO" id="GO:0004721">
    <property type="term" value="F:phosphoprotein phosphatase activity"/>
    <property type="evidence" value="ECO:0007669"/>
    <property type="project" value="TreeGrafter"/>
</dbReference>
<dbReference type="InterPro" id="IPR003661">
    <property type="entry name" value="HisK_dim/P_dom"/>
</dbReference>
<evidence type="ECO:0000256" key="9">
    <source>
        <dbReference type="ARBA" id="ARBA00022840"/>
    </source>
</evidence>
<keyword evidence="5" id="KW-0597">Phosphoprotein</keyword>
<dbReference type="Pfam" id="PF00512">
    <property type="entry name" value="HisKA"/>
    <property type="match status" value="1"/>
</dbReference>
<evidence type="ECO:0000256" key="1">
    <source>
        <dbReference type="ARBA" id="ARBA00000085"/>
    </source>
</evidence>
<dbReference type="SUPFAM" id="SSF47384">
    <property type="entry name" value="Homodimeric domain of signal transducing histidine kinase"/>
    <property type="match status" value="1"/>
</dbReference>
<evidence type="ECO:0000256" key="10">
    <source>
        <dbReference type="ARBA" id="ARBA00023012"/>
    </source>
</evidence>
<dbReference type="CDD" id="cd00075">
    <property type="entry name" value="HATPase"/>
    <property type="match status" value="1"/>
</dbReference>
<dbReference type="Pfam" id="PF02518">
    <property type="entry name" value="HATPase_c"/>
    <property type="match status" value="1"/>
</dbReference>
<dbReference type="InterPro" id="IPR036890">
    <property type="entry name" value="HATPase_C_sf"/>
</dbReference>
<keyword evidence="7" id="KW-0547">Nucleotide-binding</keyword>
<keyword evidence="11 12" id="KW-0472">Membrane</keyword>
<feature type="domain" description="Histidine kinase" evidence="13">
    <location>
        <begin position="250"/>
        <end position="491"/>
    </location>
</feature>
<protein>
    <recommendedName>
        <fullName evidence="3">histidine kinase</fullName>
        <ecNumber evidence="3">2.7.13.3</ecNumber>
    </recommendedName>
</protein>
<dbReference type="AlphaFoldDB" id="A0A383RML3"/>
<evidence type="ECO:0000256" key="2">
    <source>
        <dbReference type="ARBA" id="ARBA00004651"/>
    </source>
</evidence>
<dbReference type="Gene3D" id="6.10.340.10">
    <property type="match status" value="1"/>
</dbReference>
<evidence type="ECO:0000256" key="11">
    <source>
        <dbReference type="ARBA" id="ARBA00023136"/>
    </source>
</evidence>
<dbReference type="InterPro" id="IPR003660">
    <property type="entry name" value="HAMP_dom"/>
</dbReference>
<dbReference type="CDD" id="cd00082">
    <property type="entry name" value="HisKA"/>
    <property type="match status" value="1"/>
</dbReference>
<dbReference type="GO" id="GO:0000155">
    <property type="term" value="F:phosphorelay sensor kinase activity"/>
    <property type="evidence" value="ECO:0007669"/>
    <property type="project" value="InterPro"/>
</dbReference>
<keyword evidence="4" id="KW-1003">Cell membrane</keyword>
<dbReference type="PRINTS" id="PR00344">
    <property type="entry name" value="BCTRLSENSOR"/>
</dbReference>
<evidence type="ECO:0000256" key="6">
    <source>
        <dbReference type="ARBA" id="ARBA00022679"/>
    </source>
</evidence>
<dbReference type="Proteomes" id="UP000304148">
    <property type="component" value="Chromosome"/>
</dbReference>
<keyword evidence="9" id="KW-0067">ATP-binding</keyword>